<keyword evidence="2" id="KW-1185">Reference proteome</keyword>
<feature type="non-terminal residue" evidence="1">
    <location>
        <position position="1"/>
    </location>
</feature>
<comment type="caution">
    <text evidence="1">The sequence shown here is derived from an EMBL/GenBank/DDBJ whole genome shotgun (WGS) entry which is preliminary data.</text>
</comment>
<dbReference type="EMBL" id="LXQA011064576">
    <property type="protein sequence ID" value="MCI83335.1"/>
    <property type="molecule type" value="Genomic_DNA"/>
</dbReference>
<proteinExistence type="predicted"/>
<evidence type="ECO:0000313" key="1">
    <source>
        <dbReference type="EMBL" id="MCI83335.1"/>
    </source>
</evidence>
<organism evidence="1 2">
    <name type="scientific">Trifolium medium</name>
    <dbReference type="NCBI Taxonomy" id="97028"/>
    <lineage>
        <taxon>Eukaryota</taxon>
        <taxon>Viridiplantae</taxon>
        <taxon>Streptophyta</taxon>
        <taxon>Embryophyta</taxon>
        <taxon>Tracheophyta</taxon>
        <taxon>Spermatophyta</taxon>
        <taxon>Magnoliopsida</taxon>
        <taxon>eudicotyledons</taxon>
        <taxon>Gunneridae</taxon>
        <taxon>Pentapetalae</taxon>
        <taxon>rosids</taxon>
        <taxon>fabids</taxon>
        <taxon>Fabales</taxon>
        <taxon>Fabaceae</taxon>
        <taxon>Papilionoideae</taxon>
        <taxon>50 kb inversion clade</taxon>
        <taxon>NPAAA clade</taxon>
        <taxon>Hologalegina</taxon>
        <taxon>IRL clade</taxon>
        <taxon>Trifolieae</taxon>
        <taxon>Trifolium</taxon>
    </lineage>
</organism>
<dbReference type="Proteomes" id="UP000265520">
    <property type="component" value="Unassembled WGS sequence"/>
</dbReference>
<sequence>ALTEKVHSFELAIKESKDLTALQKEIVGARDALAKKDTASSNKDEELVNLRNAKASLKKELYDSLDKGTSPSS</sequence>
<dbReference type="AlphaFoldDB" id="A0A392V910"/>
<reference evidence="1 2" key="1">
    <citation type="journal article" date="2018" name="Front. Plant Sci.">
        <title>Red Clover (Trifolium pratense) and Zigzag Clover (T. medium) - A Picture of Genomic Similarities and Differences.</title>
        <authorList>
            <person name="Dluhosova J."/>
            <person name="Istvanek J."/>
            <person name="Nedelnik J."/>
            <person name="Repkova J."/>
        </authorList>
    </citation>
    <scope>NUCLEOTIDE SEQUENCE [LARGE SCALE GENOMIC DNA]</scope>
    <source>
        <strain evidence="2">cv. 10/8</strain>
        <tissue evidence="1">Leaf</tissue>
    </source>
</reference>
<name>A0A392V910_9FABA</name>
<protein>
    <submittedName>
        <fullName evidence="1">Uncharacterized protein</fullName>
    </submittedName>
</protein>
<accession>A0A392V910</accession>
<feature type="non-terminal residue" evidence="1">
    <location>
        <position position="73"/>
    </location>
</feature>
<evidence type="ECO:0000313" key="2">
    <source>
        <dbReference type="Proteomes" id="UP000265520"/>
    </source>
</evidence>